<evidence type="ECO:0000313" key="8">
    <source>
        <dbReference type="Proteomes" id="UP000663828"/>
    </source>
</evidence>
<dbReference type="Proteomes" id="UP000663852">
    <property type="component" value="Unassembled WGS sequence"/>
</dbReference>
<feature type="transmembrane region" description="Helical" evidence="5">
    <location>
        <begin position="115"/>
        <end position="140"/>
    </location>
</feature>
<evidence type="ECO:0000313" key="7">
    <source>
        <dbReference type="EMBL" id="CAF1319481.1"/>
    </source>
</evidence>
<dbReference type="EMBL" id="CAJNOJ010000233">
    <property type="protein sequence ID" value="CAF1319481.1"/>
    <property type="molecule type" value="Genomic_DNA"/>
</dbReference>
<evidence type="ECO:0000256" key="1">
    <source>
        <dbReference type="ARBA" id="ARBA00004141"/>
    </source>
</evidence>
<dbReference type="PANTHER" id="PTHR31465">
    <property type="entry name" value="PROTEIN RTA1-RELATED"/>
    <property type="match status" value="1"/>
</dbReference>
<dbReference type="AlphaFoldDB" id="A0A815F2V8"/>
<feature type="transmembrane region" description="Helical" evidence="5">
    <location>
        <begin position="17"/>
        <end position="37"/>
    </location>
</feature>
<evidence type="ECO:0000313" key="9">
    <source>
        <dbReference type="Proteomes" id="UP000663852"/>
    </source>
</evidence>
<protein>
    <submittedName>
        <fullName evidence="7">Uncharacterized protein</fullName>
    </submittedName>
</protein>
<name>A0A815F2V8_ADIRI</name>
<dbReference type="PANTHER" id="PTHR31465:SF1">
    <property type="entry name" value="PROTEIN RTA1-RELATED"/>
    <property type="match status" value="1"/>
</dbReference>
<comment type="caution">
    <text evidence="7">The sequence shown here is derived from an EMBL/GenBank/DDBJ whole genome shotgun (WGS) entry which is preliminary data.</text>
</comment>
<organism evidence="7 9">
    <name type="scientific">Adineta ricciae</name>
    <name type="common">Rotifer</name>
    <dbReference type="NCBI Taxonomy" id="249248"/>
    <lineage>
        <taxon>Eukaryota</taxon>
        <taxon>Metazoa</taxon>
        <taxon>Spiralia</taxon>
        <taxon>Gnathifera</taxon>
        <taxon>Rotifera</taxon>
        <taxon>Eurotatoria</taxon>
        <taxon>Bdelloidea</taxon>
        <taxon>Adinetida</taxon>
        <taxon>Adinetidae</taxon>
        <taxon>Adineta</taxon>
    </lineage>
</organism>
<dbReference type="EMBL" id="CAJNOR010001002">
    <property type="protein sequence ID" value="CAF1054443.1"/>
    <property type="molecule type" value="Genomic_DNA"/>
</dbReference>
<keyword evidence="3 5" id="KW-1133">Transmembrane helix</keyword>
<dbReference type="GO" id="GO:0016020">
    <property type="term" value="C:membrane"/>
    <property type="evidence" value="ECO:0007669"/>
    <property type="project" value="UniProtKB-SubCell"/>
</dbReference>
<comment type="subcellular location">
    <subcellularLocation>
        <location evidence="1">Membrane</location>
        <topology evidence="1">Multi-pass membrane protein</topology>
    </subcellularLocation>
</comment>
<evidence type="ECO:0000256" key="4">
    <source>
        <dbReference type="ARBA" id="ARBA00023136"/>
    </source>
</evidence>
<evidence type="ECO:0000256" key="2">
    <source>
        <dbReference type="ARBA" id="ARBA00022692"/>
    </source>
</evidence>
<feature type="transmembrane region" description="Helical" evidence="5">
    <location>
        <begin position="43"/>
        <end position="60"/>
    </location>
</feature>
<accession>A0A815F2V8</accession>
<dbReference type="Pfam" id="PF04479">
    <property type="entry name" value="RTA1"/>
    <property type="match status" value="1"/>
</dbReference>
<feature type="transmembrane region" description="Helical" evidence="5">
    <location>
        <begin position="80"/>
        <end position="103"/>
    </location>
</feature>
<keyword evidence="8" id="KW-1185">Reference proteome</keyword>
<evidence type="ECO:0000256" key="5">
    <source>
        <dbReference type="SAM" id="Phobius"/>
    </source>
</evidence>
<keyword evidence="2 5" id="KW-0812">Transmembrane</keyword>
<dbReference type="OrthoDB" id="3358017at2759"/>
<feature type="transmembrane region" description="Helical" evidence="5">
    <location>
        <begin position="152"/>
        <end position="176"/>
    </location>
</feature>
<proteinExistence type="predicted"/>
<dbReference type="InterPro" id="IPR007568">
    <property type="entry name" value="RTA1"/>
</dbReference>
<sequence>MSTVDYSQTPFQYDPSIAAASIFLLVFLLVTICHIYQLIRYKTWYLIPIVICGVAEIIGYSTRLASRQDSYNINLYSAQYAFLVLAPIFLAASVYIILGQIIRFVDHPSLIPAKWIAIIFVICDIISFIIQVIGAIILLNQSKSSNLTTGKYILLAGLIVQVVTFLFFIICAVHFHIDTIQNGKNGKWKWLMMSLYIDCALILVSQHMEEHWILKIEQDICRRTNGQFIYSMLYSSRFQCLSSTFFIPEDFWGNKKFLQR</sequence>
<evidence type="ECO:0000256" key="3">
    <source>
        <dbReference type="ARBA" id="ARBA00022989"/>
    </source>
</evidence>
<reference evidence="7" key="1">
    <citation type="submission" date="2021-02" db="EMBL/GenBank/DDBJ databases">
        <authorList>
            <person name="Nowell W R."/>
        </authorList>
    </citation>
    <scope>NUCLEOTIDE SEQUENCE</scope>
</reference>
<dbReference type="Proteomes" id="UP000663828">
    <property type="component" value="Unassembled WGS sequence"/>
</dbReference>
<evidence type="ECO:0000313" key="6">
    <source>
        <dbReference type="EMBL" id="CAF1054443.1"/>
    </source>
</evidence>
<keyword evidence="4 5" id="KW-0472">Membrane</keyword>
<gene>
    <name evidence="7" type="ORF">EDS130_LOCUS31584</name>
    <name evidence="6" type="ORF">XAT740_LOCUS15948</name>
</gene>